<evidence type="ECO:0000313" key="2">
    <source>
        <dbReference type="EMBL" id="BDI18944.1"/>
    </source>
</evidence>
<keyword evidence="1" id="KW-0732">Signal</keyword>
<gene>
    <name evidence="2" type="ORF">ANSO36C_47460</name>
</gene>
<proteinExistence type="predicted"/>
<feature type="signal peptide" evidence="1">
    <location>
        <begin position="1"/>
        <end position="29"/>
    </location>
</feature>
<name>A0ABM7Z739_NOSCO</name>
<evidence type="ECO:0000256" key="1">
    <source>
        <dbReference type="SAM" id="SignalP"/>
    </source>
</evidence>
<organism evidence="2 3">
    <name type="scientific">Nostoc cf. commune SO-36</name>
    <dbReference type="NCBI Taxonomy" id="449208"/>
    <lineage>
        <taxon>Bacteria</taxon>
        <taxon>Bacillati</taxon>
        <taxon>Cyanobacteriota</taxon>
        <taxon>Cyanophyceae</taxon>
        <taxon>Nostocales</taxon>
        <taxon>Nostocaceae</taxon>
        <taxon>Nostoc</taxon>
    </lineage>
</organism>
<dbReference type="RefSeq" id="WP_251956448.1">
    <property type="nucleotide sequence ID" value="NZ_AP025732.1"/>
</dbReference>
<feature type="chain" id="PRO_5046764902" evidence="1">
    <location>
        <begin position="30"/>
        <end position="102"/>
    </location>
</feature>
<reference evidence="2" key="1">
    <citation type="submission" date="2022-04" db="EMBL/GenBank/DDBJ databases">
        <title>Complete genome sequence of a cyanobacterium, Nostoc sp. SO-36, isolated in Antarctica.</title>
        <authorList>
            <person name="Kanesaki Y."/>
            <person name="Effendi D."/>
            <person name="Sakamoto T."/>
            <person name="Ohtani S."/>
            <person name="Awai K."/>
        </authorList>
    </citation>
    <scope>NUCLEOTIDE SEQUENCE</scope>
    <source>
        <strain evidence="2">SO-36</strain>
    </source>
</reference>
<keyword evidence="3" id="KW-1185">Reference proteome</keyword>
<sequence>MKFIQTLKVAVIPVLTVLSLLSASNKALADYLTSQGSGGNSRYELWSTDDNSYYYLKIWSSEASPNSEAYYTSRAFTSTGEALIYFDCNYAGKNLPECQNVQ</sequence>
<protein>
    <submittedName>
        <fullName evidence="2">Uncharacterized protein</fullName>
    </submittedName>
</protein>
<dbReference type="EMBL" id="AP025732">
    <property type="protein sequence ID" value="BDI18944.1"/>
    <property type="molecule type" value="Genomic_DNA"/>
</dbReference>
<accession>A0ABM7Z739</accession>
<dbReference type="Proteomes" id="UP001055453">
    <property type="component" value="Chromosome"/>
</dbReference>
<evidence type="ECO:0000313" key="3">
    <source>
        <dbReference type="Proteomes" id="UP001055453"/>
    </source>
</evidence>